<accession>T1CDS8</accession>
<name>T1CDS8_9ZZZZ</name>
<gene>
    <name evidence="1" type="ORF">B1B_00107</name>
</gene>
<dbReference type="EMBL" id="AUZY01000079">
    <property type="protein sequence ID" value="EQD79638.1"/>
    <property type="molecule type" value="Genomic_DNA"/>
</dbReference>
<protein>
    <submittedName>
        <fullName evidence="1">D5 N like family</fullName>
    </submittedName>
</protein>
<reference evidence="1" key="1">
    <citation type="submission" date="2013-08" db="EMBL/GenBank/DDBJ databases">
        <authorList>
            <person name="Mendez C."/>
            <person name="Richter M."/>
            <person name="Ferrer M."/>
            <person name="Sanchez J."/>
        </authorList>
    </citation>
    <scope>NUCLEOTIDE SEQUENCE</scope>
</reference>
<comment type="caution">
    <text evidence="1">The sequence shown here is derived from an EMBL/GenBank/DDBJ whole genome shotgun (WGS) entry which is preliminary data.</text>
</comment>
<reference evidence="1" key="2">
    <citation type="journal article" date="2014" name="ISME J.">
        <title>Microbial stratification in low pH oxic and suboxic macroscopic growths along an acid mine drainage.</title>
        <authorList>
            <person name="Mendez-Garcia C."/>
            <person name="Mesa V."/>
            <person name="Sprenger R.R."/>
            <person name="Richter M."/>
            <person name="Diez M.S."/>
            <person name="Solano J."/>
            <person name="Bargiela R."/>
            <person name="Golyshina O.V."/>
            <person name="Manteca A."/>
            <person name="Ramos J.L."/>
            <person name="Gallego J.R."/>
            <person name="Llorente I."/>
            <person name="Martins Dos Santos V.A."/>
            <person name="Jensen O.N."/>
            <person name="Pelaez A.I."/>
            <person name="Sanchez J."/>
            <person name="Ferrer M."/>
        </authorList>
    </citation>
    <scope>NUCLEOTIDE SEQUENCE</scope>
</reference>
<sequence>RWDIIVFHKPPEIDTTLQDKLKTELPGTLNWMIEGARRIIDNGMKFSNSTPTAEAMQIWEIASNPIRAFYNRCISKEGDKEIAASDYYAAFRLFAETHHAKTVDEDVFDQQFSKISKTGIIRHQRNNVSSRYRKGLRILPEDERLDSDVFNSNECVGYEPD</sequence>
<proteinExistence type="predicted"/>
<organism evidence="1">
    <name type="scientific">mine drainage metagenome</name>
    <dbReference type="NCBI Taxonomy" id="410659"/>
    <lineage>
        <taxon>unclassified sequences</taxon>
        <taxon>metagenomes</taxon>
        <taxon>ecological metagenomes</taxon>
    </lineage>
</organism>
<feature type="non-terminal residue" evidence="1">
    <location>
        <position position="161"/>
    </location>
</feature>
<dbReference type="AlphaFoldDB" id="T1CDS8"/>
<evidence type="ECO:0000313" key="1">
    <source>
        <dbReference type="EMBL" id="EQD79638.1"/>
    </source>
</evidence>
<feature type="non-terminal residue" evidence="1">
    <location>
        <position position="1"/>
    </location>
</feature>